<evidence type="ECO:0000313" key="4">
    <source>
        <dbReference type="Proteomes" id="UP000276587"/>
    </source>
</evidence>
<name>A0A3M3W8T2_PSEMA</name>
<reference evidence="3 4" key="1">
    <citation type="submission" date="2018-08" db="EMBL/GenBank/DDBJ databases">
        <title>Recombination of ecologically and evolutionarily significant loci maintains genetic cohesion in the Pseudomonas syringae species complex.</title>
        <authorList>
            <person name="Dillon M."/>
            <person name="Thakur S."/>
            <person name="Almeida R.N.D."/>
            <person name="Weir B.S."/>
            <person name="Guttman D.S."/>
        </authorList>
    </citation>
    <scope>NUCLEOTIDE SEQUENCE [LARGE SCALE GENOMIC DNA]</scope>
    <source>
        <strain evidence="3 4">ICMP 3555</strain>
    </source>
</reference>
<keyword evidence="1" id="KW-0560">Oxidoreductase</keyword>
<proteinExistence type="predicted"/>
<gene>
    <name evidence="3" type="ORF">ALQ29_01929</name>
</gene>
<dbReference type="InterPro" id="IPR036291">
    <property type="entry name" value="NAD(P)-bd_dom_sf"/>
</dbReference>
<dbReference type="Pfam" id="PF00107">
    <property type="entry name" value="ADH_zinc_N"/>
    <property type="match status" value="1"/>
</dbReference>
<dbReference type="InterPro" id="IPR020843">
    <property type="entry name" value="ER"/>
</dbReference>
<comment type="caution">
    <text evidence="3">The sequence shown here is derived from an EMBL/GenBank/DDBJ whole genome shotgun (WGS) entry which is preliminary data.</text>
</comment>
<dbReference type="GO" id="GO:0016628">
    <property type="term" value="F:oxidoreductase activity, acting on the CH-CH group of donors, NAD or NADP as acceptor"/>
    <property type="evidence" value="ECO:0007669"/>
    <property type="project" value="InterPro"/>
</dbReference>
<dbReference type="EMBL" id="RBQF01000113">
    <property type="protein sequence ID" value="RMP11088.1"/>
    <property type="molecule type" value="Genomic_DNA"/>
</dbReference>
<evidence type="ECO:0000256" key="1">
    <source>
        <dbReference type="ARBA" id="ARBA00023002"/>
    </source>
</evidence>
<dbReference type="Pfam" id="PF16884">
    <property type="entry name" value="ADH_N_2"/>
    <property type="match status" value="1"/>
</dbReference>
<feature type="domain" description="Enoyl reductase (ER)" evidence="2">
    <location>
        <begin position="64"/>
        <end position="377"/>
    </location>
</feature>
<dbReference type="SUPFAM" id="SSF51735">
    <property type="entry name" value="NAD(P)-binding Rossmann-fold domains"/>
    <property type="match status" value="1"/>
</dbReference>
<dbReference type="Gene3D" id="3.90.180.10">
    <property type="entry name" value="Medium-chain alcohol dehydrogenases, catalytic domain"/>
    <property type="match status" value="1"/>
</dbReference>
<dbReference type="PANTHER" id="PTHR43205">
    <property type="entry name" value="PROSTAGLANDIN REDUCTASE"/>
    <property type="match status" value="1"/>
</dbReference>
<accession>A0A3M3W8T2</accession>
<dbReference type="FunFam" id="3.40.50.720:FF:000121">
    <property type="entry name" value="Prostaglandin reductase 2"/>
    <property type="match status" value="1"/>
</dbReference>
<dbReference type="InterPro" id="IPR011032">
    <property type="entry name" value="GroES-like_sf"/>
</dbReference>
<evidence type="ECO:0000259" key="2">
    <source>
        <dbReference type="SMART" id="SM00829"/>
    </source>
</evidence>
<dbReference type="SMART" id="SM00829">
    <property type="entry name" value="PKS_ER"/>
    <property type="match status" value="1"/>
</dbReference>
<protein>
    <recommendedName>
        <fullName evidence="2">Enoyl reductase (ER) domain-containing protein</fullName>
    </recommendedName>
</protein>
<sequence>MNRSDKTHYPIISTVYRTAFAPSVNLALYPFKVYHFRFISRRVAAMTAQTNRQFLLAKRPVGAATRETFTYQEVPVGTPQDGQVLVRNEYLSLDPAMRGWMNEGKSYIPPVGIGEVMRALGVGKVIASNNPKFAVGDYVNGALGVQDYFLGEPRGFYKVDPTLAPLPRYLSALGMTGMTAYFALLDTGAPKAGETVVISGAAGAVGSIAGQIAKIKGCRVVGIAGGADKCKFLVDELGFDAAIDYKSEDVPAALKRECPKGVDVYFDNVGGDILDAVLSRLALKARVVICGAISQYNNKEAVKGPANYLSLLVNRARMEGFVVMDHAANFAAAGQEMAAWMAQGKLKSKEDIVEGLETFPETLMKLFNGENFGKLVLKVS</sequence>
<dbReference type="SUPFAM" id="SSF50129">
    <property type="entry name" value="GroES-like"/>
    <property type="match status" value="1"/>
</dbReference>
<dbReference type="InterPro" id="IPR013149">
    <property type="entry name" value="ADH-like_C"/>
</dbReference>
<evidence type="ECO:0000313" key="3">
    <source>
        <dbReference type="EMBL" id="RMP11088.1"/>
    </source>
</evidence>
<dbReference type="Proteomes" id="UP000276587">
    <property type="component" value="Unassembled WGS sequence"/>
</dbReference>
<dbReference type="Gene3D" id="3.40.50.720">
    <property type="entry name" value="NAD(P)-binding Rossmann-like Domain"/>
    <property type="match status" value="1"/>
</dbReference>
<dbReference type="CDD" id="cd05288">
    <property type="entry name" value="PGDH"/>
    <property type="match status" value="1"/>
</dbReference>
<dbReference type="AlphaFoldDB" id="A0A3M3W8T2"/>
<organism evidence="3 4">
    <name type="scientific">Pseudomonas marginalis pv. marginalis</name>
    <dbReference type="NCBI Taxonomy" id="97473"/>
    <lineage>
        <taxon>Bacteria</taxon>
        <taxon>Pseudomonadati</taxon>
        <taxon>Pseudomonadota</taxon>
        <taxon>Gammaproteobacteria</taxon>
        <taxon>Pseudomonadales</taxon>
        <taxon>Pseudomonadaceae</taxon>
        <taxon>Pseudomonas</taxon>
    </lineage>
</organism>
<dbReference type="InterPro" id="IPR045010">
    <property type="entry name" value="MDR_fam"/>
</dbReference>
<dbReference type="PANTHER" id="PTHR43205:SF7">
    <property type="entry name" value="PROSTAGLANDIN REDUCTASE 1"/>
    <property type="match status" value="1"/>
</dbReference>
<dbReference type="InterPro" id="IPR041694">
    <property type="entry name" value="ADH_N_2"/>
</dbReference>
<keyword evidence="4" id="KW-1185">Reference proteome</keyword>